<reference evidence="2 3" key="1">
    <citation type="submission" date="2016-10" db="EMBL/GenBank/DDBJ databases">
        <authorList>
            <person name="de Groot N.N."/>
        </authorList>
    </citation>
    <scope>NUCLEOTIDE SEQUENCE [LARGE SCALE GENOMIC DNA]</scope>
    <source>
        <strain evidence="2 3">Nm146</strain>
    </source>
</reference>
<feature type="domain" description="Peptidase C39" evidence="1">
    <location>
        <begin position="72"/>
        <end position="202"/>
    </location>
</feature>
<dbReference type="InterPro" id="IPR005074">
    <property type="entry name" value="Peptidase_C39"/>
</dbReference>
<keyword evidence="3" id="KW-1185">Reference proteome</keyword>
<dbReference type="GO" id="GO:0008233">
    <property type="term" value="F:peptidase activity"/>
    <property type="evidence" value="ECO:0007669"/>
    <property type="project" value="InterPro"/>
</dbReference>
<evidence type="ECO:0000313" key="2">
    <source>
        <dbReference type="EMBL" id="SFM29658.1"/>
    </source>
</evidence>
<dbReference type="Proteomes" id="UP000199561">
    <property type="component" value="Unassembled WGS sequence"/>
</dbReference>
<dbReference type="AlphaFoldDB" id="A0A1I4PPG6"/>
<dbReference type="PROSITE" id="PS50990">
    <property type="entry name" value="PEPTIDASE_C39"/>
    <property type="match status" value="1"/>
</dbReference>
<dbReference type="CDD" id="cd02423">
    <property type="entry name" value="Peptidase_C39G"/>
    <property type="match status" value="1"/>
</dbReference>
<protein>
    <recommendedName>
        <fullName evidence="1">Peptidase C39 domain-containing protein</fullName>
    </recommendedName>
</protein>
<gene>
    <name evidence="2" type="ORF">SAMN05421880_11221</name>
</gene>
<dbReference type="GO" id="GO:0016020">
    <property type="term" value="C:membrane"/>
    <property type="evidence" value="ECO:0007669"/>
    <property type="project" value="InterPro"/>
</dbReference>
<dbReference type="Pfam" id="PF03412">
    <property type="entry name" value="Peptidase_C39"/>
    <property type="match status" value="1"/>
</dbReference>
<accession>A0A1I4PPG6</accession>
<organism evidence="2 3">
    <name type="scientific">Nitrosomonas nitrosa</name>
    <dbReference type="NCBI Taxonomy" id="52442"/>
    <lineage>
        <taxon>Bacteria</taxon>
        <taxon>Pseudomonadati</taxon>
        <taxon>Pseudomonadota</taxon>
        <taxon>Betaproteobacteria</taxon>
        <taxon>Nitrosomonadales</taxon>
        <taxon>Nitrosomonadaceae</taxon>
        <taxon>Nitrosomonas</taxon>
    </lineage>
</organism>
<proteinExistence type="predicted"/>
<dbReference type="STRING" id="52442.SAMN05421880_11221"/>
<evidence type="ECO:0000313" key="3">
    <source>
        <dbReference type="Proteomes" id="UP000199561"/>
    </source>
</evidence>
<name>A0A1I4PPG6_9PROT</name>
<dbReference type="GO" id="GO:0006508">
    <property type="term" value="P:proteolysis"/>
    <property type="evidence" value="ECO:0007669"/>
    <property type="project" value="InterPro"/>
</dbReference>
<sequence length="250" mass="28560">MLIFIIAFTQWVIMKVFDRNMKRITCAFLILIPGVGFEEAGAIDLNGIAGGGNYYVVGKSYAERRFSTVYRQQFDFSCGSAALASLLTFHYDDQVTEQAVFIDMFQHGNQPKIQKEGFSMLDMKMYLERRGYRSDGFKINLDQLLISGSPAITIINDNGYLHFVIIKGVTEERVLVGDPAVGVKIVGREHFEKMWDNRILFMIHDQRDLGTNRLNNEREWVSRMAPLGEAVDRASLSDFNVLHRPGPWDF</sequence>
<evidence type="ECO:0000259" key="1">
    <source>
        <dbReference type="PROSITE" id="PS50990"/>
    </source>
</evidence>
<dbReference type="Gene3D" id="3.90.70.10">
    <property type="entry name" value="Cysteine proteinases"/>
    <property type="match status" value="1"/>
</dbReference>
<dbReference type="EMBL" id="FOUF01000012">
    <property type="protein sequence ID" value="SFM29658.1"/>
    <property type="molecule type" value="Genomic_DNA"/>
</dbReference>
<dbReference type="GO" id="GO:0005524">
    <property type="term" value="F:ATP binding"/>
    <property type="evidence" value="ECO:0007669"/>
    <property type="project" value="InterPro"/>
</dbReference>